<reference evidence="2" key="3">
    <citation type="submission" date="2025-09" db="UniProtKB">
        <authorList>
            <consortium name="Ensembl"/>
        </authorList>
    </citation>
    <scope>IDENTIFICATION</scope>
</reference>
<dbReference type="PANTHER" id="PTHR31025">
    <property type="entry name" value="SI:CH211-196P9.1-RELATED"/>
    <property type="match status" value="1"/>
</dbReference>
<reference evidence="2" key="2">
    <citation type="submission" date="2025-08" db="UniProtKB">
        <authorList>
            <consortium name="Ensembl"/>
        </authorList>
    </citation>
    <scope>IDENTIFICATION</scope>
</reference>
<organism evidence="2 3">
    <name type="scientific">Scleropages formosus</name>
    <name type="common">Asian bonytongue</name>
    <name type="synonym">Osteoglossum formosum</name>
    <dbReference type="NCBI Taxonomy" id="113540"/>
    <lineage>
        <taxon>Eukaryota</taxon>
        <taxon>Metazoa</taxon>
        <taxon>Chordata</taxon>
        <taxon>Craniata</taxon>
        <taxon>Vertebrata</taxon>
        <taxon>Euteleostomi</taxon>
        <taxon>Actinopterygii</taxon>
        <taxon>Neopterygii</taxon>
        <taxon>Teleostei</taxon>
        <taxon>Osteoglossocephala</taxon>
        <taxon>Osteoglossomorpha</taxon>
        <taxon>Osteoglossiformes</taxon>
        <taxon>Osteoglossidae</taxon>
        <taxon>Scleropages</taxon>
    </lineage>
</organism>
<proteinExistence type="predicted"/>
<dbReference type="OrthoDB" id="8999651at2759"/>
<dbReference type="GeneTree" id="ENSGT00950000182912"/>
<dbReference type="PANTHER" id="PTHR31025:SF25">
    <property type="entry name" value="ZINC FINGER (C2H2)-60"/>
    <property type="match status" value="1"/>
</dbReference>
<dbReference type="Ensembl" id="ENSSFOT00015077918.1">
    <property type="protein sequence ID" value="ENSSFOP00015045733.1"/>
    <property type="gene ID" value="ENSSFOG00015026467.1"/>
</dbReference>
<protein>
    <submittedName>
        <fullName evidence="2">Uncharacterized protein</fullName>
    </submittedName>
</protein>
<dbReference type="Proteomes" id="UP000694397">
    <property type="component" value="Chromosome 4"/>
</dbReference>
<evidence type="ECO:0000313" key="3">
    <source>
        <dbReference type="Proteomes" id="UP000694397"/>
    </source>
</evidence>
<dbReference type="AlphaFoldDB" id="A0A8C9T5Z4"/>
<keyword evidence="3" id="KW-1185">Reference proteome</keyword>
<feature type="region of interest" description="Disordered" evidence="1">
    <location>
        <begin position="231"/>
        <end position="266"/>
    </location>
</feature>
<name>A0A8C9T5Z4_SCLFO</name>
<accession>A0A8C9T5Z4</accession>
<reference evidence="2 3" key="1">
    <citation type="submission" date="2019-04" db="EMBL/GenBank/DDBJ databases">
        <authorList>
            <consortium name="Wellcome Sanger Institute Data Sharing"/>
        </authorList>
    </citation>
    <scope>NUCLEOTIDE SEQUENCE [LARGE SCALE GENOMIC DNA]</scope>
</reference>
<evidence type="ECO:0000313" key="2">
    <source>
        <dbReference type="Ensembl" id="ENSSFOP00015045733.1"/>
    </source>
</evidence>
<sequence length="378" mass="43200">MISQTIQEQIRKLVLPLGIPNTVDELKLAVKEAFVITEEFSLQYMDSDFHDFFTLTSTDQIQHKDTVKVVFPSPVVLTFCYSGADVSTTQSDDALSSSSQDTLILSPQSSPDRLPWPQEFTIPCFSPEVQIVLEKAMEAYMRDGTLMSVQNVKRNITERLTQAIYAYTAYPSGMQIICVAEALVRKYPCLKEPGSLSGYYGWQMSLKYKMADYRRRLSKFGCPEVTCNTLKSKSPENRKPAKNVKKPRKAEVNYLPPYPTGQSEESLEQERLELLSEVKKRDNTMVIKAKMAKTFALRRHEVVNLSPRVVDFKDRWPALFNPQQINEEFRRITTLDLEPKFMQMLDQYTPNLLSIFCAKGGALGQTLQDKMVAIHQVF</sequence>
<evidence type="ECO:0000256" key="1">
    <source>
        <dbReference type="SAM" id="MobiDB-lite"/>
    </source>
</evidence>